<dbReference type="Pfam" id="PF12704">
    <property type="entry name" value="MacB_PCD"/>
    <property type="match status" value="1"/>
</dbReference>
<keyword evidence="3" id="KW-1003">Cell membrane</keyword>
<dbReference type="PANTHER" id="PTHR30489">
    <property type="entry name" value="LIPOPROTEIN-RELEASING SYSTEM TRANSMEMBRANE PROTEIN LOLE"/>
    <property type="match status" value="1"/>
</dbReference>
<dbReference type="OrthoDB" id="9770036at2"/>
<evidence type="ECO:0000256" key="1">
    <source>
        <dbReference type="ARBA" id="ARBA00004651"/>
    </source>
</evidence>
<dbReference type="Proteomes" id="UP000191448">
    <property type="component" value="Unassembled WGS sequence"/>
</dbReference>
<sequence length="388" mass="41414">MGINLKIASRFLKSNKAQTILIALGIALGVTVQIFLGLLIKNLNNDQINQIVGNTSQITINNKENSSKTFGNYDSIINNIKANHKQISEITGVLDTPGLITKGEASTSILVRGMDFGNGANIYDVQKDLVKGTMPEAKDQVVIGEGIAKKYDYKVGQKITFSEANMQKKTVVVSGIANFNVAQLNNSWVVTKLNYAQDLFNEQGKVNSIEMKLYNKDIFSADTIAKSIQGTLNSSLQVTNWKETNPSLLNALSGQSSSSMTIQVFIIISVAMSIAGVLAVSVMQKSKQIGILKAMGIKNSGAASIFIYQGGILGVIGSIVGGILGVGLFEVFSHAIKTPSGAPIVTGHIYVSYLIISIVIAIVVAILAAVFAASKSLKLDPMEVIRNN</sequence>
<dbReference type="GO" id="GO:0044874">
    <property type="term" value="P:lipoprotein localization to outer membrane"/>
    <property type="evidence" value="ECO:0007669"/>
    <property type="project" value="TreeGrafter"/>
</dbReference>
<dbReference type="InterPro" id="IPR025857">
    <property type="entry name" value="MacB_PCD"/>
</dbReference>
<dbReference type="InterPro" id="IPR051447">
    <property type="entry name" value="Lipoprotein-release_system"/>
</dbReference>
<feature type="domain" description="ABC3 transporter permease C-terminal" evidence="8">
    <location>
        <begin position="262"/>
        <end position="381"/>
    </location>
</feature>
<organism evidence="10 11">
    <name type="scientific">Clostridium thermobutyricum DSM 4928</name>
    <dbReference type="NCBI Taxonomy" id="1121339"/>
    <lineage>
        <taxon>Bacteria</taxon>
        <taxon>Bacillati</taxon>
        <taxon>Bacillota</taxon>
        <taxon>Clostridia</taxon>
        <taxon>Eubacteriales</taxon>
        <taxon>Clostridiaceae</taxon>
        <taxon>Clostridium</taxon>
    </lineage>
</organism>
<feature type="transmembrane region" description="Helical" evidence="7">
    <location>
        <begin position="20"/>
        <end position="40"/>
    </location>
</feature>
<comment type="similarity">
    <text evidence="2">Belongs to the ABC-4 integral membrane protein family. LolC/E subfamily.</text>
</comment>
<comment type="caution">
    <text evidence="10">The sequence shown here is derived from an EMBL/GenBank/DDBJ whole genome shotgun (WGS) entry which is preliminary data.</text>
</comment>
<evidence type="ECO:0000256" key="3">
    <source>
        <dbReference type="ARBA" id="ARBA00022475"/>
    </source>
</evidence>
<evidence type="ECO:0000259" key="8">
    <source>
        <dbReference type="Pfam" id="PF02687"/>
    </source>
</evidence>
<feature type="transmembrane region" description="Helical" evidence="7">
    <location>
        <begin position="349"/>
        <end position="373"/>
    </location>
</feature>
<dbReference type="GO" id="GO:0098797">
    <property type="term" value="C:plasma membrane protein complex"/>
    <property type="evidence" value="ECO:0007669"/>
    <property type="project" value="TreeGrafter"/>
</dbReference>
<feature type="domain" description="MacB-like periplasmic core" evidence="9">
    <location>
        <begin position="19"/>
        <end position="214"/>
    </location>
</feature>
<keyword evidence="4 7" id="KW-0812">Transmembrane</keyword>
<accession>A0A1V4SYZ3</accession>
<dbReference type="EMBL" id="LTAY01000026">
    <property type="protein sequence ID" value="OPX49110.1"/>
    <property type="molecule type" value="Genomic_DNA"/>
</dbReference>
<evidence type="ECO:0000313" key="10">
    <source>
        <dbReference type="EMBL" id="OPX49110.1"/>
    </source>
</evidence>
<dbReference type="RefSeq" id="WP_080022159.1">
    <property type="nucleotide sequence ID" value="NZ_LTAY01000026.1"/>
</dbReference>
<dbReference type="PANTHER" id="PTHR30489:SF0">
    <property type="entry name" value="LIPOPROTEIN-RELEASING SYSTEM TRANSMEMBRANE PROTEIN LOLE"/>
    <property type="match status" value="1"/>
</dbReference>
<evidence type="ECO:0000256" key="5">
    <source>
        <dbReference type="ARBA" id="ARBA00022989"/>
    </source>
</evidence>
<evidence type="ECO:0000256" key="2">
    <source>
        <dbReference type="ARBA" id="ARBA00005236"/>
    </source>
</evidence>
<feature type="transmembrane region" description="Helical" evidence="7">
    <location>
        <begin position="305"/>
        <end position="329"/>
    </location>
</feature>
<dbReference type="InterPro" id="IPR003838">
    <property type="entry name" value="ABC3_permease_C"/>
</dbReference>
<keyword evidence="5 7" id="KW-1133">Transmembrane helix</keyword>
<name>A0A1V4SYZ3_9CLOT</name>
<dbReference type="Pfam" id="PF02687">
    <property type="entry name" value="FtsX"/>
    <property type="match status" value="1"/>
</dbReference>
<keyword evidence="10" id="KW-0449">Lipoprotein</keyword>
<dbReference type="AlphaFoldDB" id="A0A1V4SYZ3"/>
<evidence type="ECO:0000256" key="4">
    <source>
        <dbReference type="ARBA" id="ARBA00022692"/>
    </source>
</evidence>
<evidence type="ECO:0000256" key="7">
    <source>
        <dbReference type="SAM" id="Phobius"/>
    </source>
</evidence>
<reference evidence="10 11" key="1">
    <citation type="submission" date="2016-02" db="EMBL/GenBank/DDBJ databases">
        <title>Genome sequence of Clostridium thermobutyricum DSM 4928.</title>
        <authorList>
            <person name="Poehlein A."/>
            <person name="Daniel R."/>
        </authorList>
    </citation>
    <scope>NUCLEOTIDE SEQUENCE [LARGE SCALE GENOMIC DNA]</scope>
    <source>
        <strain evidence="10 11">DSM 4928</strain>
    </source>
</reference>
<protein>
    <submittedName>
        <fullName evidence="10">Lipoprotein-releasing system transmembrane protein LolE</fullName>
    </submittedName>
</protein>
<proteinExistence type="inferred from homology"/>
<keyword evidence="6 7" id="KW-0472">Membrane</keyword>
<evidence type="ECO:0000313" key="11">
    <source>
        <dbReference type="Proteomes" id="UP000191448"/>
    </source>
</evidence>
<gene>
    <name evidence="10" type="primary">lolE</name>
    <name evidence="10" type="ORF">CLTHE_08640</name>
</gene>
<feature type="transmembrane region" description="Helical" evidence="7">
    <location>
        <begin position="262"/>
        <end position="284"/>
    </location>
</feature>
<evidence type="ECO:0000259" key="9">
    <source>
        <dbReference type="Pfam" id="PF12704"/>
    </source>
</evidence>
<comment type="subcellular location">
    <subcellularLocation>
        <location evidence="1">Cell membrane</location>
        <topology evidence="1">Multi-pass membrane protein</topology>
    </subcellularLocation>
</comment>
<evidence type="ECO:0000256" key="6">
    <source>
        <dbReference type="ARBA" id="ARBA00023136"/>
    </source>
</evidence>